<gene>
    <name evidence="3" type="ORF">AAFC00_000925</name>
</gene>
<keyword evidence="1" id="KW-1133">Transmembrane helix</keyword>
<reference evidence="3 4" key="1">
    <citation type="submission" date="2024-07" db="EMBL/GenBank/DDBJ databases">
        <title>Draft sequence of the Neodothiora populina.</title>
        <authorList>
            <person name="Drown D.D."/>
            <person name="Schuette U.S."/>
            <person name="Buechlein A.B."/>
            <person name="Rusch D.R."/>
            <person name="Winton L.W."/>
            <person name="Adams G.A."/>
        </authorList>
    </citation>
    <scope>NUCLEOTIDE SEQUENCE [LARGE SCALE GENOMIC DNA]</scope>
    <source>
        <strain evidence="3 4">CPC 39397</strain>
    </source>
</reference>
<dbReference type="InterPro" id="IPR028036">
    <property type="entry name" value="DMAC1-like_dom"/>
</dbReference>
<dbReference type="Proteomes" id="UP001562354">
    <property type="component" value="Unassembled WGS sequence"/>
</dbReference>
<dbReference type="EMBL" id="JBFMKM010000003">
    <property type="protein sequence ID" value="KAL1310658.1"/>
    <property type="molecule type" value="Genomic_DNA"/>
</dbReference>
<keyword evidence="1" id="KW-0472">Membrane</keyword>
<evidence type="ECO:0000313" key="4">
    <source>
        <dbReference type="Proteomes" id="UP001562354"/>
    </source>
</evidence>
<evidence type="ECO:0000313" key="3">
    <source>
        <dbReference type="EMBL" id="KAL1310658.1"/>
    </source>
</evidence>
<evidence type="ECO:0000256" key="1">
    <source>
        <dbReference type="SAM" id="Phobius"/>
    </source>
</evidence>
<dbReference type="Pfam" id="PF15055">
    <property type="entry name" value="DMAC1_Dmo2"/>
    <property type="match status" value="1"/>
</dbReference>
<feature type="transmembrane region" description="Helical" evidence="1">
    <location>
        <begin position="85"/>
        <end position="108"/>
    </location>
</feature>
<keyword evidence="1" id="KW-0812">Transmembrane</keyword>
<dbReference type="InterPro" id="IPR053092">
    <property type="entry name" value="Mitochondrial_unc_protein"/>
</dbReference>
<dbReference type="PANTHER" id="PTHR28048">
    <property type="entry name" value="ACR195WP"/>
    <property type="match status" value="1"/>
</dbReference>
<accession>A0ABR3PMG7</accession>
<protein>
    <recommendedName>
        <fullName evidence="2">Distal membrane-arm assembly complex protein 1-like domain-containing protein</fullName>
    </recommendedName>
</protein>
<feature type="domain" description="Distal membrane-arm assembly complex protein 1-like" evidence="2">
    <location>
        <begin position="43"/>
        <end position="76"/>
    </location>
</feature>
<comment type="caution">
    <text evidence="3">The sequence shown here is derived from an EMBL/GenBank/DDBJ whole genome shotgun (WGS) entry which is preliminary data.</text>
</comment>
<dbReference type="RefSeq" id="XP_069203507.1">
    <property type="nucleotide sequence ID" value="XM_069347661.1"/>
</dbReference>
<name>A0ABR3PMG7_9PEZI</name>
<dbReference type="GeneID" id="95974628"/>
<keyword evidence="4" id="KW-1185">Reference proteome</keyword>
<dbReference type="PANTHER" id="PTHR28048:SF1">
    <property type="entry name" value="ACR195WP"/>
    <property type="match status" value="1"/>
</dbReference>
<evidence type="ECO:0000259" key="2">
    <source>
        <dbReference type="Pfam" id="PF15055"/>
    </source>
</evidence>
<proteinExistence type="predicted"/>
<sequence>MAGQQQQEANTEQLSLKERAALHRLDKPEKLQAVLDREMSQYDCLPCRVMGASAFMGLGAYTYWSGHRQLRLNEQKILQMGRANMAVRSLGITGIAAGLVGLGVYRAFF</sequence>
<organism evidence="3 4">
    <name type="scientific">Neodothiora populina</name>
    <dbReference type="NCBI Taxonomy" id="2781224"/>
    <lineage>
        <taxon>Eukaryota</taxon>
        <taxon>Fungi</taxon>
        <taxon>Dikarya</taxon>
        <taxon>Ascomycota</taxon>
        <taxon>Pezizomycotina</taxon>
        <taxon>Dothideomycetes</taxon>
        <taxon>Dothideomycetidae</taxon>
        <taxon>Dothideales</taxon>
        <taxon>Dothioraceae</taxon>
        <taxon>Neodothiora</taxon>
    </lineage>
</organism>